<name>A0A075FV84_9EURY</name>
<dbReference type="AlphaFoldDB" id="A0A075FV84"/>
<evidence type="ECO:0000259" key="7">
    <source>
        <dbReference type="Pfam" id="PF09335"/>
    </source>
</evidence>
<accession>A0A075FV84</accession>
<protein>
    <recommendedName>
        <fullName evidence="7">VTT domain-containing protein</fullName>
    </recommendedName>
</protein>
<keyword evidence="4 6" id="KW-1133">Transmembrane helix</keyword>
<proteinExistence type="predicted"/>
<evidence type="ECO:0000256" key="1">
    <source>
        <dbReference type="ARBA" id="ARBA00004651"/>
    </source>
</evidence>
<dbReference type="PANTHER" id="PTHR12677">
    <property type="entry name" value="GOLGI APPARATUS MEMBRANE PROTEIN TVP38-RELATED"/>
    <property type="match status" value="1"/>
</dbReference>
<dbReference type="Pfam" id="PF09335">
    <property type="entry name" value="VTT_dom"/>
    <property type="match status" value="1"/>
</dbReference>
<keyword evidence="5 6" id="KW-0472">Membrane</keyword>
<dbReference type="EMBL" id="KF900455">
    <property type="protein sequence ID" value="AIE95575.1"/>
    <property type="molecule type" value="Genomic_DNA"/>
</dbReference>
<evidence type="ECO:0000313" key="8">
    <source>
        <dbReference type="EMBL" id="AIE95575.1"/>
    </source>
</evidence>
<reference evidence="8" key="1">
    <citation type="journal article" date="2014" name="Genome Biol. Evol.">
        <title>Pangenome evidence for extensive interdomain horizontal transfer affecting lineage core and shell genes in uncultured planktonic thaumarchaeota and euryarchaeota.</title>
        <authorList>
            <person name="Deschamps P."/>
            <person name="Zivanovic Y."/>
            <person name="Moreira D."/>
            <person name="Rodriguez-Valera F."/>
            <person name="Lopez-Garcia P."/>
        </authorList>
    </citation>
    <scope>NUCLEOTIDE SEQUENCE</scope>
</reference>
<feature type="transmembrane region" description="Helical" evidence="6">
    <location>
        <begin position="224"/>
        <end position="242"/>
    </location>
</feature>
<dbReference type="InterPro" id="IPR015414">
    <property type="entry name" value="TMEM64"/>
</dbReference>
<keyword evidence="2" id="KW-1003">Cell membrane</keyword>
<evidence type="ECO:0000256" key="6">
    <source>
        <dbReference type="SAM" id="Phobius"/>
    </source>
</evidence>
<organism evidence="8">
    <name type="scientific">uncultured marine group II/III euryarchaeote AD1000_68_A10</name>
    <dbReference type="NCBI Taxonomy" id="1457799"/>
    <lineage>
        <taxon>Archaea</taxon>
        <taxon>Methanobacteriati</taxon>
        <taxon>Methanobacteriota</taxon>
        <taxon>environmental samples</taxon>
    </lineage>
</organism>
<feature type="transmembrane region" description="Helical" evidence="6">
    <location>
        <begin position="33"/>
        <end position="53"/>
    </location>
</feature>
<evidence type="ECO:0000256" key="3">
    <source>
        <dbReference type="ARBA" id="ARBA00022692"/>
    </source>
</evidence>
<dbReference type="InterPro" id="IPR032816">
    <property type="entry name" value="VTT_dom"/>
</dbReference>
<feature type="domain" description="VTT" evidence="7">
    <location>
        <begin position="86"/>
        <end position="203"/>
    </location>
</feature>
<feature type="transmembrane region" description="Helical" evidence="6">
    <location>
        <begin position="98"/>
        <end position="122"/>
    </location>
</feature>
<sequence length="260" mass="27887">MVGISSASKDLGFAERRDYVKHLKQSQLGKHRWRVGLGLVFITVCLICGLLLIKNHESVVNVFENAGSLGLIGFIAIISIAIILLLPTPIIKIFAGAVFPLHLAVFVNFIGSIIGGFCAFFFGRWLFRDGLVEAISNNSKLQRIDAAIGEESLRISVLVRLSPLIPDEWLNYILAAGPINTKTFTISNCASIVYCFAYAYYGWAFGQIALKEGGLGAFSESSGAVAMLAVGLIATLVVTVIVTRVTMSALSDVVGDVEGA</sequence>
<evidence type="ECO:0000256" key="5">
    <source>
        <dbReference type="ARBA" id="ARBA00023136"/>
    </source>
</evidence>
<keyword evidence="3 6" id="KW-0812">Transmembrane</keyword>
<evidence type="ECO:0000256" key="4">
    <source>
        <dbReference type="ARBA" id="ARBA00022989"/>
    </source>
</evidence>
<evidence type="ECO:0000256" key="2">
    <source>
        <dbReference type="ARBA" id="ARBA00022475"/>
    </source>
</evidence>
<comment type="subcellular location">
    <subcellularLocation>
        <location evidence="1">Cell membrane</location>
        <topology evidence="1">Multi-pass membrane protein</topology>
    </subcellularLocation>
</comment>
<feature type="transmembrane region" description="Helical" evidence="6">
    <location>
        <begin position="65"/>
        <end position="86"/>
    </location>
</feature>
<dbReference type="GO" id="GO:0005886">
    <property type="term" value="C:plasma membrane"/>
    <property type="evidence" value="ECO:0007669"/>
    <property type="project" value="UniProtKB-SubCell"/>
</dbReference>
<dbReference type="PANTHER" id="PTHR12677:SF59">
    <property type="entry name" value="GOLGI APPARATUS MEMBRANE PROTEIN TVP38-RELATED"/>
    <property type="match status" value="1"/>
</dbReference>